<dbReference type="AlphaFoldDB" id="A0A4C1X590"/>
<gene>
    <name evidence="1" type="ORF">EVAR_27395_1</name>
</gene>
<accession>A0A4C1X590</accession>
<sequence length="207" mass="22339">MADRGRLRLGQVNLGGSATATKELASIGRSQGFDLAPRTVIENWTVHVGTSSSDHRLITYRFGGAKKLIARTTDGKARALSGSRNGLENVVSGLLLSEGHAVDVHGAMSGILKALCPDDDPSRDMEYHKLIRVAATLMPTGRNSKPISGDVLGGIVGSLPNTAQEVWKRVRLLFIPKGNGKPMTDPKTYRPFTLISRILGKYLNEYS</sequence>
<reference evidence="1 2" key="1">
    <citation type="journal article" date="2019" name="Commun. Biol.">
        <title>The bagworm genome reveals a unique fibroin gene that provides high tensile strength.</title>
        <authorList>
            <person name="Kono N."/>
            <person name="Nakamura H."/>
            <person name="Ohtoshi R."/>
            <person name="Tomita M."/>
            <person name="Numata K."/>
            <person name="Arakawa K."/>
        </authorList>
    </citation>
    <scope>NUCLEOTIDE SEQUENCE [LARGE SCALE GENOMIC DNA]</scope>
</reference>
<keyword evidence="2" id="KW-1185">Reference proteome</keyword>
<protein>
    <submittedName>
        <fullName evidence="1">Uncharacterized protein</fullName>
    </submittedName>
</protein>
<dbReference type="EMBL" id="BGZK01000714">
    <property type="protein sequence ID" value="GBP57365.1"/>
    <property type="molecule type" value="Genomic_DNA"/>
</dbReference>
<evidence type="ECO:0000313" key="1">
    <source>
        <dbReference type="EMBL" id="GBP57365.1"/>
    </source>
</evidence>
<dbReference type="OrthoDB" id="411871at2759"/>
<name>A0A4C1X590_EUMVA</name>
<comment type="caution">
    <text evidence="1">The sequence shown here is derived from an EMBL/GenBank/DDBJ whole genome shotgun (WGS) entry which is preliminary data.</text>
</comment>
<evidence type="ECO:0000313" key="2">
    <source>
        <dbReference type="Proteomes" id="UP000299102"/>
    </source>
</evidence>
<organism evidence="1 2">
    <name type="scientific">Eumeta variegata</name>
    <name type="common">Bagworm moth</name>
    <name type="synonym">Eumeta japonica</name>
    <dbReference type="NCBI Taxonomy" id="151549"/>
    <lineage>
        <taxon>Eukaryota</taxon>
        <taxon>Metazoa</taxon>
        <taxon>Ecdysozoa</taxon>
        <taxon>Arthropoda</taxon>
        <taxon>Hexapoda</taxon>
        <taxon>Insecta</taxon>
        <taxon>Pterygota</taxon>
        <taxon>Neoptera</taxon>
        <taxon>Endopterygota</taxon>
        <taxon>Lepidoptera</taxon>
        <taxon>Glossata</taxon>
        <taxon>Ditrysia</taxon>
        <taxon>Tineoidea</taxon>
        <taxon>Psychidae</taxon>
        <taxon>Oiketicinae</taxon>
        <taxon>Eumeta</taxon>
    </lineage>
</organism>
<proteinExistence type="predicted"/>
<dbReference type="Proteomes" id="UP000299102">
    <property type="component" value="Unassembled WGS sequence"/>
</dbReference>